<feature type="compositionally biased region" description="Basic and acidic residues" evidence="1">
    <location>
        <begin position="306"/>
        <end position="316"/>
    </location>
</feature>
<dbReference type="AlphaFoldDB" id="A0A0M9EV11"/>
<accession>A0A0M9EV11</accession>
<dbReference type="EMBL" id="JXCE01000148">
    <property type="protein sequence ID" value="KPA40200.1"/>
    <property type="molecule type" value="Genomic_DNA"/>
</dbReference>
<comment type="caution">
    <text evidence="2">The sequence shown here is derived from an EMBL/GenBank/DDBJ whole genome shotgun (WGS) entry which is preliminary data.</text>
</comment>
<dbReference type="PANTHER" id="PTHR37538">
    <property type="entry name" value="BTB DOMAIN-CONTAINING PROTEIN"/>
    <property type="match status" value="1"/>
</dbReference>
<organism evidence="2 3">
    <name type="scientific">Fusarium langsethiae</name>
    <dbReference type="NCBI Taxonomy" id="179993"/>
    <lineage>
        <taxon>Eukaryota</taxon>
        <taxon>Fungi</taxon>
        <taxon>Dikarya</taxon>
        <taxon>Ascomycota</taxon>
        <taxon>Pezizomycotina</taxon>
        <taxon>Sordariomycetes</taxon>
        <taxon>Hypocreomycetidae</taxon>
        <taxon>Hypocreales</taxon>
        <taxon>Nectriaceae</taxon>
        <taxon>Fusarium</taxon>
    </lineage>
</organism>
<reference evidence="2 3" key="1">
    <citation type="submission" date="2015-04" db="EMBL/GenBank/DDBJ databases">
        <title>The draft genome sequence of Fusarium langsethiae, a T-2/HT-2 mycotoxin producer.</title>
        <authorList>
            <person name="Lysoe E."/>
            <person name="Divon H.H."/>
            <person name="Terzi V."/>
            <person name="Orru L."/>
            <person name="Lamontanara A."/>
            <person name="Kolseth A.-K."/>
            <person name="Frandsen R.J."/>
            <person name="Nielsen K."/>
            <person name="Thrane U."/>
        </authorList>
    </citation>
    <scope>NUCLEOTIDE SEQUENCE [LARGE SCALE GENOMIC DNA]</scope>
    <source>
        <strain evidence="2 3">Fl201059</strain>
    </source>
</reference>
<dbReference type="Proteomes" id="UP000037904">
    <property type="component" value="Unassembled WGS sequence"/>
</dbReference>
<name>A0A0M9EV11_FUSLA</name>
<dbReference type="PANTHER" id="PTHR37538:SF1">
    <property type="entry name" value="BTB DOMAIN-CONTAINING PROTEIN"/>
    <property type="match status" value="1"/>
</dbReference>
<evidence type="ECO:0000256" key="1">
    <source>
        <dbReference type="SAM" id="MobiDB-lite"/>
    </source>
</evidence>
<gene>
    <name evidence="2" type="ORF">FLAG1_06947</name>
</gene>
<evidence type="ECO:0000313" key="2">
    <source>
        <dbReference type="EMBL" id="KPA40200.1"/>
    </source>
</evidence>
<feature type="compositionally biased region" description="Basic and acidic residues" evidence="1">
    <location>
        <begin position="276"/>
        <end position="285"/>
    </location>
</feature>
<protein>
    <submittedName>
        <fullName evidence="2">Uncharacterized protein</fullName>
    </submittedName>
</protein>
<keyword evidence="3" id="KW-1185">Reference proteome</keyword>
<feature type="region of interest" description="Disordered" evidence="1">
    <location>
        <begin position="201"/>
        <end position="228"/>
    </location>
</feature>
<feature type="region of interest" description="Disordered" evidence="1">
    <location>
        <begin position="276"/>
        <end position="336"/>
    </location>
</feature>
<proteinExistence type="predicted"/>
<dbReference type="OrthoDB" id="3594103at2759"/>
<sequence length="336" mass="37687">MSARYPSRGGESSQYKDDIYRVYFREGEPSWVHARVIKSYPQLAKRVHEDPDEVWPLVVELKEFDHNIGHAIIHFLYTGTYRSYNNSGVNRAQKYQCELAEGLQVCVAASSLGLWPLHGHAEQESKSLCDKMSLQSIFDVIDDLRTALDQVETLAEYLENRMARAKFGAPGVSTKDVLRDLGSANTVSTLALRAVVLQHQRTMNEGKKKKNAPAVDDHVSMHDQPQVPQTGAKLTLKLMECELESLLVKKAKKGGKLVKSDRTRMKSLEAEIMRLRNLGHTKEISNSEEGPENPEKGNTQASLIEVNERNRSEKAKLRGKKPADISANKSKLKAHG</sequence>
<evidence type="ECO:0000313" key="3">
    <source>
        <dbReference type="Proteomes" id="UP000037904"/>
    </source>
</evidence>